<dbReference type="OrthoDB" id="10029326at2759"/>
<comment type="similarity">
    <text evidence="1">Belongs to the paxM FAD-dependent monooxygenase family.</text>
</comment>
<dbReference type="Proteomes" id="UP000823405">
    <property type="component" value="Unassembled WGS sequence"/>
</dbReference>
<evidence type="ECO:0000256" key="3">
    <source>
        <dbReference type="ARBA" id="ARBA00022827"/>
    </source>
</evidence>
<evidence type="ECO:0000256" key="1">
    <source>
        <dbReference type="ARBA" id="ARBA00007992"/>
    </source>
</evidence>
<evidence type="ECO:0000313" key="7">
    <source>
        <dbReference type="Proteomes" id="UP000823405"/>
    </source>
</evidence>
<proteinExistence type="inferred from homology"/>
<dbReference type="PANTHER" id="PTHR47356:SF2">
    <property type="entry name" value="FAD-BINDING DOMAIN-CONTAINING PROTEIN-RELATED"/>
    <property type="match status" value="1"/>
</dbReference>
<keyword evidence="2" id="KW-0285">Flavoprotein</keyword>
<reference evidence="6" key="1">
    <citation type="journal article" date="2020" name="Fungal Divers.">
        <title>Resolving the Mortierellaceae phylogeny through synthesis of multi-gene phylogenetics and phylogenomics.</title>
        <authorList>
            <person name="Vandepol N."/>
            <person name="Liber J."/>
            <person name="Desiro A."/>
            <person name="Na H."/>
            <person name="Kennedy M."/>
            <person name="Barry K."/>
            <person name="Grigoriev I.V."/>
            <person name="Miller A.N."/>
            <person name="O'Donnell K."/>
            <person name="Stajich J.E."/>
            <person name="Bonito G."/>
        </authorList>
    </citation>
    <scope>NUCLEOTIDE SEQUENCE</scope>
    <source>
        <strain evidence="6">NVP60</strain>
    </source>
</reference>
<dbReference type="InterPro" id="IPR002938">
    <property type="entry name" value="FAD-bd"/>
</dbReference>
<organism evidence="6 7">
    <name type="scientific">Linnemannia gamsii</name>
    <dbReference type="NCBI Taxonomy" id="64522"/>
    <lineage>
        <taxon>Eukaryota</taxon>
        <taxon>Fungi</taxon>
        <taxon>Fungi incertae sedis</taxon>
        <taxon>Mucoromycota</taxon>
        <taxon>Mortierellomycotina</taxon>
        <taxon>Mortierellomycetes</taxon>
        <taxon>Mortierellales</taxon>
        <taxon>Mortierellaceae</taxon>
        <taxon>Linnemannia</taxon>
    </lineage>
</organism>
<keyword evidence="4" id="KW-0560">Oxidoreductase</keyword>
<accession>A0A9P6QUH5</accession>
<dbReference type="GO" id="GO:0004497">
    <property type="term" value="F:monooxygenase activity"/>
    <property type="evidence" value="ECO:0007669"/>
    <property type="project" value="InterPro"/>
</dbReference>
<dbReference type="Gene3D" id="3.50.50.60">
    <property type="entry name" value="FAD/NAD(P)-binding domain"/>
    <property type="match status" value="1"/>
</dbReference>
<sequence length="453" mass="50034">MPDSTEVDTNPKPTVIIVGAGLGGLLLGALLERVDIPYIILERASSFKPLGSAMSLGGQILPVFAQLGIAEKYQAIAKPYTFSRGISDTGESLLKLDYSVAQEVCGYSNYIVARPQLYDLLLTQVPAHKILLGKRVLAIGEDDERVKVQTSDNAVYEGDILVGADGAYSAVRQRLYETLRQQDRLPKSDQEDLPFNCTCLVGQTEPLDLEEFPQLKDTGYPFIFTLGGEEWGPYAALTMCDETRDFPIHYFGKDGANLTMGYLYDRTPQDRISKVMLEEKIFKTWHHGRTVLLFLAVSCHKLNPSAGQGAVTAMHDAIVLANLIYALPTNTSKAIHKAFTEYQTERFLPAIEASRNSVLLSMILNKGFMGMLALFVSQHIPDWIWRIFVRRMVHTRPAFGALPKQEFKETVAPFVSASEEKARKVFEMRRDKASAAGADVVVDASGGESASAI</sequence>
<evidence type="ECO:0000259" key="5">
    <source>
        <dbReference type="Pfam" id="PF01494"/>
    </source>
</evidence>
<dbReference type="GO" id="GO:0071949">
    <property type="term" value="F:FAD binding"/>
    <property type="evidence" value="ECO:0007669"/>
    <property type="project" value="InterPro"/>
</dbReference>
<dbReference type="PRINTS" id="PR00420">
    <property type="entry name" value="RNGMNOXGNASE"/>
</dbReference>
<keyword evidence="7" id="KW-1185">Reference proteome</keyword>
<dbReference type="Pfam" id="PF01494">
    <property type="entry name" value="FAD_binding_3"/>
    <property type="match status" value="1"/>
</dbReference>
<feature type="domain" description="FAD-binding" evidence="5">
    <location>
        <begin position="14"/>
        <end position="184"/>
    </location>
</feature>
<evidence type="ECO:0000256" key="4">
    <source>
        <dbReference type="ARBA" id="ARBA00023002"/>
    </source>
</evidence>
<comment type="caution">
    <text evidence="6">The sequence shown here is derived from an EMBL/GenBank/DDBJ whole genome shotgun (WGS) entry which is preliminary data.</text>
</comment>
<dbReference type="InterPro" id="IPR050562">
    <property type="entry name" value="FAD_mOase_fung"/>
</dbReference>
<dbReference type="EMBL" id="JAAAIN010002078">
    <property type="protein sequence ID" value="KAG0297172.1"/>
    <property type="molecule type" value="Genomic_DNA"/>
</dbReference>
<dbReference type="AlphaFoldDB" id="A0A9P6QUH5"/>
<keyword evidence="3" id="KW-0274">FAD</keyword>
<dbReference type="PANTHER" id="PTHR47356">
    <property type="entry name" value="FAD-DEPENDENT MONOOXYGENASE ASQG-RELATED"/>
    <property type="match status" value="1"/>
</dbReference>
<gene>
    <name evidence="6" type="ORF">BGZ97_004334</name>
</gene>
<protein>
    <recommendedName>
        <fullName evidence="5">FAD-binding domain-containing protein</fullName>
    </recommendedName>
</protein>
<evidence type="ECO:0000313" key="6">
    <source>
        <dbReference type="EMBL" id="KAG0297172.1"/>
    </source>
</evidence>
<dbReference type="InterPro" id="IPR036188">
    <property type="entry name" value="FAD/NAD-bd_sf"/>
</dbReference>
<name>A0A9P6QUH5_9FUNG</name>
<dbReference type="SUPFAM" id="SSF51905">
    <property type="entry name" value="FAD/NAD(P)-binding domain"/>
    <property type="match status" value="1"/>
</dbReference>
<evidence type="ECO:0000256" key="2">
    <source>
        <dbReference type="ARBA" id="ARBA00022630"/>
    </source>
</evidence>